<dbReference type="InterPro" id="IPR050546">
    <property type="entry name" value="Glycosyl_Hydrlase_16"/>
</dbReference>
<dbReference type="EMBL" id="MU150286">
    <property type="protein sequence ID" value="KAF9461291.1"/>
    <property type="molecule type" value="Genomic_DNA"/>
</dbReference>
<keyword evidence="1" id="KW-0732">Signal</keyword>
<dbReference type="Gene3D" id="2.60.120.200">
    <property type="match status" value="1"/>
</dbReference>
<proteinExistence type="predicted"/>
<name>A0A9P5Y498_9AGAR</name>
<organism evidence="3 4">
    <name type="scientific">Collybia nuda</name>
    <dbReference type="NCBI Taxonomy" id="64659"/>
    <lineage>
        <taxon>Eukaryota</taxon>
        <taxon>Fungi</taxon>
        <taxon>Dikarya</taxon>
        <taxon>Basidiomycota</taxon>
        <taxon>Agaricomycotina</taxon>
        <taxon>Agaricomycetes</taxon>
        <taxon>Agaricomycetidae</taxon>
        <taxon>Agaricales</taxon>
        <taxon>Tricholomatineae</taxon>
        <taxon>Clitocybaceae</taxon>
        <taxon>Collybia</taxon>
    </lineage>
</organism>
<dbReference type="OrthoDB" id="192832at2759"/>
<feature type="chain" id="PRO_5040326806" evidence="1">
    <location>
        <begin position="25"/>
        <end position="322"/>
    </location>
</feature>
<dbReference type="InterPro" id="IPR000757">
    <property type="entry name" value="Beta-glucanase-like"/>
</dbReference>
<dbReference type="GO" id="GO:0004553">
    <property type="term" value="F:hydrolase activity, hydrolyzing O-glycosyl compounds"/>
    <property type="evidence" value="ECO:0007669"/>
    <property type="project" value="InterPro"/>
</dbReference>
<dbReference type="PANTHER" id="PTHR10963">
    <property type="entry name" value="GLYCOSYL HYDROLASE-RELATED"/>
    <property type="match status" value="1"/>
</dbReference>
<dbReference type="Pfam" id="PF26113">
    <property type="entry name" value="GH16_XgeA"/>
    <property type="match status" value="1"/>
</dbReference>
<feature type="domain" description="GH16" evidence="2">
    <location>
        <begin position="38"/>
        <end position="291"/>
    </location>
</feature>
<dbReference type="Proteomes" id="UP000807353">
    <property type="component" value="Unassembled WGS sequence"/>
</dbReference>
<sequence>MKLFSRHTVCVLGVVLTRGALTQAYRIKDSYVGQDFYNSWTWETFDDPTHGRVDYVDKWTSMNSNLSYATDKKFIMRVDATNIVSPSSRGRASVRIISDAVYSDSVTVLELTHMPEGCGTWPAFWSLSARGPWPKGGEIDIIEGVNKNIRNLASLHTAPGCTMKPFRDQSGMTVSTDCDTSVNYNQGCGSSFIKPFSYGAAFNMAGGGWYVMERSRNKGISVWFWSRGDYSVPWAIRNGSTEFMVNPSWGLPDAHFSIESCDYNSMFDAHRMVFDTTFCGDWAGADWPNSECGSGTCNDFVNNNPRAFKKTYWEIDSLRVYT</sequence>
<gene>
    <name evidence="3" type="ORF">BDZ94DRAFT_1221623</name>
</gene>
<dbReference type="PANTHER" id="PTHR10963:SF24">
    <property type="entry name" value="GLYCOSIDASE C21B10.07-RELATED"/>
    <property type="match status" value="1"/>
</dbReference>
<dbReference type="PROSITE" id="PS51762">
    <property type="entry name" value="GH16_2"/>
    <property type="match status" value="1"/>
</dbReference>
<evidence type="ECO:0000313" key="3">
    <source>
        <dbReference type="EMBL" id="KAF9461291.1"/>
    </source>
</evidence>
<comment type="caution">
    <text evidence="3">The sequence shown here is derived from an EMBL/GenBank/DDBJ whole genome shotgun (WGS) entry which is preliminary data.</text>
</comment>
<protein>
    <submittedName>
        <fullName evidence="3">Concanavalin A-like lectin/glucanase domain-containing protein</fullName>
    </submittedName>
</protein>
<dbReference type="InterPro" id="IPR013320">
    <property type="entry name" value="ConA-like_dom_sf"/>
</dbReference>
<dbReference type="SUPFAM" id="SSF49899">
    <property type="entry name" value="Concanavalin A-like lectins/glucanases"/>
    <property type="match status" value="1"/>
</dbReference>
<dbReference type="CDD" id="cd02181">
    <property type="entry name" value="GH16_fungal_Lam16A_glucanase"/>
    <property type="match status" value="1"/>
</dbReference>
<accession>A0A9P5Y498</accession>
<keyword evidence="4" id="KW-1185">Reference proteome</keyword>
<dbReference type="AlphaFoldDB" id="A0A9P5Y498"/>
<evidence type="ECO:0000256" key="1">
    <source>
        <dbReference type="SAM" id="SignalP"/>
    </source>
</evidence>
<feature type="signal peptide" evidence="1">
    <location>
        <begin position="1"/>
        <end position="24"/>
    </location>
</feature>
<evidence type="ECO:0000313" key="4">
    <source>
        <dbReference type="Proteomes" id="UP000807353"/>
    </source>
</evidence>
<evidence type="ECO:0000259" key="2">
    <source>
        <dbReference type="PROSITE" id="PS51762"/>
    </source>
</evidence>
<reference evidence="3" key="1">
    <citation type="submission" date="2020-11" db="EMBL/GenBank/DDBJ databases">
        <authorList>
            <consortium name="DOE Joint Genome Institute"/>
            <person name="Ahrendt S."/>
            <person name="Riley R."/>
            <person name="Andreopoulos W."/>
            <person name="Labutti K."/>
            <person name="Pangilinan J."/>
            <person name="Ruiz-Duenas F.J."/>
            <person name="Barrasa J.M."/>
            <person name="Sanchez-Garcia M."/>
            <person name="Camarero S."/>
            <person name="Miyauchi S."/>
            <person name="Serrano A."/>
            <person name="Linde D."/>
            <person name="Babiker R."/>
            <person name="Drula E."/>
            <person name="Ayuso-Fernandez I."/>
            <person name="Pacheco R."/>
            <person name="Padilla G."/>
            <person name="Ferreira P."/>
            <person name="Barriuso J."/>
            <person name="Kellner H."/>
            <person name="Castanera R."/>
            <person name="Alfaro M."/>
            <person name="Ramirez L."/>
            <person name="Pisabarro A.G."/>
            <person name="Kuo A."/>
            <person name="Tritt A."/>
            <person name="Lipzen A."/>
            <person name="He G."/>
            <person name="Yan M."/>
            <person name="Ng V."/>
            <person name="Cullen D."/>
            <person name="Martin F."/>
            <person name="Rosso M.-N."/>
            <person name="Henrissat B."/>
            <person name="Hibbett D."/>
            <person name="Martinez A.T."/>
            <person name="Grigoriev I.V."/>
        </authorList>
    </citation>
    <scope>NUCLEOTIDE SEQUENCE</scope>
    <source>
        <strain evidence="3">CBS 247.69</strain>
    </source>
</reference>
<dbReference type="GO" id="GO:0009251">
    <property type="term" value="P:glucan catabolic process"/>
    <property type="evidence" value="ECO:0007669"/>
    <property type="project" value="TreeGrafter"/>
</dbReference>